<dbReference type="Pfam" id="PF09812">
    <property type="entry name" value="MRP-L28"/>
    <property type="match status" value="1"/>
</dbReference>
<dbReference type="InterPro" id="IPR019192">
    <property type="entry name" value="Ribosomal_mL40"/>
</dbReference>
<evidence type="ECO:0000313" key="9">
    <source>
        <dbReference type="EMBL" id="PVU95486.1"/>
    </source>
</evidence>
<reference evidence="9 10" key="1">
    <citation type="journal article" date="2018" name="MBio">
        <title>Comparative Genomics Reveals the Core Gene Toolbox for the Fungus-Insect Symbiosis.</title>
        <authorList>
            <person name="Wang Y."/>
            <person name="Stata M."/>
            <person name="Wang W."/>
            <person name="Stajich J.E."/>
            <person name="White M.M."/>
            <person name="Moncalvo J.M."/>
        </authorList>
    </citation>
    <scope>NUCLEOTIDE SEQUENCE [LARGE SCALE GENOMIC DNA]</scope>
    <source>
        <strain evidence="9 10">SWE-8-4</strain>
    </source>
</reference>
<keyword evidence="5" id="KW-0496">Mitochondrion</keyword>
<evidence type="ECO:0000256" key="5">
    <source>
        <dbReference type="ARBA" id="ARBA00023128"/>
    </source>
</evidence>
<keyword evidence="10" id="KW-1185">Reference proteome</keyword>
<dbReference type="GO" id="GO:0005840">
    <property type="term" value="C:ribosome"/>
    <property type="evidence" value="ECO:0007669"/>
    <property type="project" value="UniProtKB-KW"/>
</dbReference>
<keyword evidence="6" id="KW-0687">Ribonucleoprotein</keyword>
<evidence type="ECO:0000256" key="8">
    <source>
        <dbReference type="SAM" id="MobiDB-lite"/>
    </source>
</evidence>
<name>A0A2T9YT61_9FUNG</name>
<dbReference type="AlphaFoldDB" id="A0A2T9YT61"/>
<feature type="region of interest" description="Disordered" evidence="8">
    <location>
        <begin position="17"/>
        <end position="39"/>
    </location>
</feature>
<dbReference type="PANTHER" id="PTHR39150:SF1">
    <property type="entry name" value="LARGE RIBOSOMAL SUBUNIT PROTEIN ML40"/>
    <property type="match status" value="1"/>
</dbReference>
<keyword evidence="4" id="KW-0689">Ribosomal protein</keyword>
<dbReference type="GO" id="GO:0032543">
    <property type="term" value="P:mitochondrial translation"/>
    <property type="evidence" value="ECO:0007669"/>
    <property type="project" value="InterPro"/>
</dbReference>
<sequence length="144" mass="16892">MKSLIIRSIHSTRVIASQAPDSIRQPRSKSKGNSDPRNDQIKQILFDTEQKQIKNFTKEDLNRHETIQTAYQLFIKEFESKRSAERVAKFAAMEAAYKELENTDMNLLRDACKKPLEPLFPMKLRVPTDTPPKIIWDYNSYYKK</sequence>
<evidence type="ECO:0000256" key="6">
    <source>
        <dbReference type="ARBA" id="ARBA00023274"/>
    </source>
</evidence>
<dbReference type="STRING" id="133385.A0A2T9YT61"/>
<keyword evidence="3" id="KW-0809">Transit peptide</keyword>
<comment type="caution">
    <text evidence="9">The sequence shown here is derived from an EMBL/GenBank/DDBJ whole genome shotgun (WGS) entry which is preliminary data.</text>
</comment>
<evidence type="ECO:0000256" key="7">
    <source>
        <dbReference type="ARBA" id="ARBA00035192"/>
    </source>
</evidence>
<dbReference type="GO" id="GO:1990904">
    <property type="term" value="C:ribonucleoprotein complex"/>
    <property type="evidence" value="ECO:0007669"/>
    <property type="project" value="UniProtKB-KW"/>
</dbReference>
<gene>
    <name evidence="9" type="ORF">BB561_001798</name>
</gene>
<accession>A0A2T9YT61</accession>
<dbReference type="InterPro" id="IPR042831">
    <property type="entry name" value="Ribosomal_mL40_fung"/>
</dbReference>
<dbReference type="Gene3D" id="6.10.250.3440">
    <property type="match status" value="1"/>
</dbReference>
<evidence type="ECO:0000256" key="2">
    <source>
        <dbReference type="ARBA" id="ARBA00009360"/>
    </source>
</evidence>
<evidence type="ECO:0000256" key="3">
    <source>
        <dbReference type="ARBA" id="ARBA00022946"/>
    </source>
</evidence>
<dbReference type="GO" id="GO:0003735">
    <property type="term" value="F:structural constituent of ribosome"/>
    <property type="evidence" value="ECO:0007669"/>
    <property type="project" value="InterPro"/>
</dbReference>
<proteinExistence type="inferred from homology"/>
<evidence type="ECO:0000256" key="4">
    <source>
        <dbReference type="ARBA" id="ARBA00022980"/>
    </source>
</evidence>
<dbReference type="Proteomes" id="UP000245383">
    <property type="component" value="Unassembled WGS sequence"/>
</dbReference>
<dbReference type="PANTHER" id="PTHR39150">
    <property type="entry name" value="54S RIBOSOMAL PROTEIN L28, MITOCHONDRIAL"/>
    <property type="match status" value="1"/>
</dbReference>
<evidence type="ECO:0000313" key="10">
    <source>
        <dbReference type="Proteomes" id="UP000245383"/>
    </source>
</evidence>
<organism evidence="9 10">
    <name type="scientific">Smittium simulii</name>
    <dbReference type="NCBI Taxonomy" id="133385"/>
    <lineage>
        <taxon>Eukaryota</taxon>
        <taxon>Fungi</taxon>
        <taxon>Fungi incertae sedis</taxon>
        <taxon>Zoopagomycota</taxon>
        <taxon>Kickxellomycotina</taxon>
        <taxon>Harpellomycetes</taxon>
        <taxon>Harpellales</taxon>
        <taxon>Legeriomycetaceae</taxon>
        <taxon>Smittium</taxon>
    </lineage>
</organism>
<comment type="similarity">
    <text evidence="2">Belongs to the mitochondrion-specific ribosomal protein mL40 family.</text>
</comment>
<protein>
    <recommendedName>
        <fullName evidence="7">Large ribosomal subunit protein mL40</fullName>
    </recommendedName>
</protein>
<dbReference type="GO" id="GO:0005739">
    <property type="term" value="C:mitochondrion"/>
    <property type="evidence" value="ECO:0007669"/>
    <property type="project" value="UniProtKB-SubCell"/>
</dbReference>
<dbReference type="OrthoDB" id="2098203at2759"/>
<comment type="subcellular location">
    <subcellularLocation>
        <location evidence="1">Mitochondrion</location>
    </subcellularLocation>
</comment>
<evidence type="ECO:0000256" key="1">
    <source>
        <dbReference type="ARBA" id="ARBA00004173"/>
    </source>
</evidence>
<dbReference type="EMBL" id="MBFR01000055">
    <property type="protein sequence ID" value="PVU95486.1"/>
    <property type="molecule type" value="Genomic_DNA"/>
</dbReference>